<evidence type="ECO:0000256" key="11">
    <source>
        <dbReference type="SAM" id="MobiDB-lite"/>
    </source>
</evidence>
<dbReference type="RefSeq" id="XP_005822515.1">
    <property type="nucleotide sequence ID" value="XM_005822458.1"/>
</dbReference>
<sequence length="1431" mass="158011">MAAPTCACRELGRFEPSGRRWLSGSATTVESSEQGATRHVSESYFLYPSQRDSWSIEEELYISDRKVTWSSGSRPVKNFSFEAPVLQAVWCSFQGGRMEDEMMDRQSNTLDQLPENVYLCVLMKNELAVHSSDGEEYTVSLPFHATRMWETSASYLLIEAENENANGPRIFSLLHPLAEPKPVGILQDGKLDILRLSSSKVPCLATMVEKVFDCEQVFSSDEAFLPVLMTFDETSRERVIWAVSRLPDKQWTPATTHLACSSSGGISYEEGDAVAMVYSHQFGWTACGSIGLGAEIRKDWRPSHCEVVVKPVWRAAGSVESKTAIIYSQSNDDMFLGLLQPDDRMAVYSVTFRDETAQDFKLSDHNPSGFKPPDHNPRNLKLSDHTLQFKSRLAESKFVPKKIINSVAQVTSIEAMWGISISDSTSVEKAALALVISNQNELILYQALNPLCKLRLRAPSSKYTRLSNSVCGRVNVETEDGQCFRFQVPYASCSLSRSVLVQIRNNMSDDFYLYSRRCMLALEWGVVDGESCRDGPGGEWGYLAGVLQALIEQLKIPRHFDASDDFDTMFPTNSMQTSSSWELLLQSEFHLQQHKGGSLPRLLADSCPGASKPSRSTCCVSDVLLSRWREAKLQVSPDALTAELRKLLLALHLLYEDVKLNVLMHGQLVKLGRLLLFLSCSLGAKSYCDYYIRHHPELNSLVGEKALSQLLMAKTDGLADKIPDICRWVCDQLDGYFPSPEEFVDPSSRVLPMTSKVCKLFACLTGDVEQPAADGHRGISEFDQVRMQSHDRLSPVPHLLTSAELMRQASGISLREPKHSRQVSHPESVRSSRAAQTPHGLIQVGELDERRRMAMCESVVEKMIELGMSKEDIDCLPLAFALPLRECLWACRANPPKGWGMEACRLVSRADLASPVAPRAIKVTGVETYDVFKGDLIGEMKRARQSQQAGGGGGGEEFAATDKSNVDGTRMDGEFARLRFGKDRRLVEVRRCLSAVNPVRIQISSTEVTDHDIHSTNQNKLQLIARRTLALSVGRGMFTLGTATPLPTEALPIPPLQLSGRLQSNDALIKLDVSLLPADHAAWPEFHNGVAAALRLSLGQTAISRTWIVYNKPEVANFSHAGVLMGLGLQGHLKALAKPDLYNYLCQDHEATQIGIMLGMAASKRSTMDEAVFRMLYVHIPSLHPANYPDLEVASPVQTAAIMGLGLLYMGSKHRRICEVLLAEIGRRATNDKLQDREGYALAAGLALGLVTLGQGNSAAGLADLQLENMLRKYISGGRAADASQAVSNGSDPSLCCRIKEGENVNLDVTSPGATLALGLMFLQTNSRTVAARLEIPSTNFMLQEVRPDLILLRILARNLVLWDKISPSSSFFESQIPDIVKGAYPELDDMEQGAEKDGRAGKHTWVNDVETLRHVHANIVAGCCLSLGLR</sequence>
<dbReference type="InterPro" id="IPR046794">
    <property type="entry name" value="Apc1_MidN"/>
</dbReference>
<keyword evidence="7" id="KW-0498">Mitosis</keyword>
<comment type="subcellular location">
    <subcellularLocation>
        <location evidence="1">Nucleus</location>
    </subcellularLocation>
</comment>
<dbReference type="Proteomes" id="UP000011087">
    <property type="component" value="Unassembled WGS sequence"/>
</dbReference>
<evidence type="ECO:0000256" key="7">
    <source>
        <dbReference type="ARBA" id="ARBA00022776"/>
    </source>
</evidence>
<dbReference type="GeneID" id="17292271"/>
<keyword evidence="9" id="KW-0539">Nucleus</keyword>
<reference evidence="14 16" key="1">
    <citation type="journal article" date="2012" name="Nature">
        <title>Algal genomes reveal evolutionary mosaicism and the fate of nucleomorphs.</title>
        <authorList>
            <consortium name="DOE Joint Genome Institute"/>
            <person name="Curtis B.A."/>
            <person name="Tanifuji G."/>
            <person name="Burki F."/>
            <person name="Gruber A."/>
            <person name="Irimia M."/>
            <person name="Maruyama S."/>
            <person name="Arias M.C."/>
            <person name="Ball S.G."/>
            <person name="Gile G.H."/>
            <person name="Hirakawa Y."/>
            <person name="Hopkins J.F."/>
            <person name="Kuo A."/>
            <person name="Rensing S.A."/>
            <person name="Schmutz J."/>
            <person name="Symeonidi A."/>
            <person name="Elias M."/>
            <person name="Eveleigh R.J."/>
            <person name="Herman E.K."/>
            <person name="Klute M.J."/>
            <person name="Nakayama T."/>
            <person name="Obornik M."/>
            <person name="Reyes-Prieto A."/>
            <person name="Armbrust E.V."/>
            <person name="Aves S.J."/>
            <person name="Beiko R.G."/>
            <person name="Coutinho P."/>
            <person name="Dacks J.B."/>
            <person name="Durnford D.G."/>
            <person name="Fast N.M."/>
            <person name="Green B.R."/>
            <person name="Grisdale C.J."/>
            <person name="Hempel F."/>
            <person name="Henrissat B."/>
            <person name="Hoppner M.P."/>
            <person name="Ishida K."/>
            <person name="Kim E."/>
            <person name="Koreny L."/>
            <person name="Kroth P.G."/>
            <person name="Liu Y."/>
            <person name="Malik S.B."/>
            <person name="Maier U.G."/>
            <person name="McRose D."/>
            <person name="Mock T."/>
            <person name="Neilson J.A."/>
            <person name="Onodera N.T."/>
            <person name="Poole A.M."/>
            <person name="Pritham E.J."/>
            <person name="Richards T.A."/>
            <person name="Rocap G."/>
            <person name="Roy S.W."/>
            <person name="Sarai C."/>
            <person name="Schaack S."/>
            <person name="Shirato S."/>
            <person name="Slamovits C.H."/>
            <person name="Spencer D.F."/>
            <person name="Suzuki S."/>
            <person name="Worden A.Z."/>
            <person name="Zauner S."/>
            <person name="Barry K."/>
            <person name="Bell C."/>
            <person name="Bharti A.K."/>
            <person name="Crow J.A."/>
            <person name="Grimwood J."/>
            <person name="Kramer R."/>
            <person name="Lindquist E."/>
            <person name="Lucas S."/>
            <person name="Salamov A."/>
            <person name="McFadden G.I."/>
            <person name="Lane C.E."/>
            <person name="Keeling P.J."/>
            <person name="Gray M.W."/>
            <person name="Grigoriev I.V."/>
            <person name="Archibald J.M."/>
        </authorList>
    </citation>
    <scope>NUCLEOTIDE SEQUENCE</scope>
    <source>
        <strain evidence="14 16">CCMP2712</strain>
    </source>
</reference>
<evidence type="ECO:0000259" key="12">
    <source>
        <dbReference type="Pfam" id="PF12859"/>
    </source>
</evidence>
<name>L1II90_GUITC</name>
<evidence type="ECO:0000256" key="9">
    <source>
        <dbReference type="ARBA" id="ARBA00023242"/>
    </source>
</evidence>
<dbReference type="GO" id="GO:0005680">
    <property type="term" value="C:anaphase-promoting complex"/>
    <property type="evidence" value="ECO:0007669"/>
    <property type="project" value="InterPro"/>
</dbReference>
<keyword evidence="10" id="KW-0131">Cell cycle</keyword>
<organism evidence="14">
    <name type="scientific">Guillardia theta (strain CCMP2712)</name>
    <name type="common">Cryptophyte</name>
    <dbReference type="NCBI Taxonomy" id="905079"/>
    <lineage>
        <taxon>Eukaryota</taxon>
        <taxon>Cryptophyceae</taxon>
        <taxon>Pyrenomonadales</taxon>
        <taxon>Geminigeraceae</taxon>
        <taxon>Guillardia</taxon>
    </lineage>
</organism>
<feature type="domain" description="Anaphase-promoting complex subunit 1 middle" evidence="13">
    <location>
        <begin position="854"/>
        <end position="913"/>
    </location>
</feature>
<dbReference type="GO" id="GO:0070979">
    <property type="term" value="P:protein K11-linked ubiquitination"/>
    <property type="evidence" value="ECO:0007669"/>
    <property type="project" value="TreeGrafter"/>
</dbReference>
<accession>L1II90</accession>
<gene>
    <name evidence="14" type="ORF">GUITHDRAFT_118345</name>
</gene>
<evidence type="ECO:0000256" key="1">
    <source>
        <dbReference type="ARBA" id="ARBA00004123"/>
    </source>
</evidence>
<dbReference type="PaxDb" id="55529-EKX35535"/>
<dbReference type="HOGENOM" id="CLU_001202_1_0_1"/>
<dbReference type="PANTHER" id="PTHR12827">
    <property type="entry name" value="MEIOTIC CHECKPOINT REGULATOR TSG24 FAMILY MEMBER"/>
    <property type="match status" value="1"/>
</dbReference>
<feature type="region of interest" description="Disordered" evidence="11">
    <location>
        <begin position="943"/>
        <end position="966"/>
    </location>
</feature>
<feature type="compositionally biased region" description="Polar residues" evidence="11">
    <location>
        <begin position="823"/>
        <end position="835"/>
    </location>
</feature>
<comment type="similarity">
    <text evidence="3">Belongs to the APC1 family.</text>
</comment>
<evidence type="ECO:0000313" key="15">
    <source>
        <dbReference type="EnsemblProtists" id="EKX35535"/>
    </source>
</evidence>
<dbReference type="InterPro" id="IPR024990">
    <property type="entry name" value="Apc1"/>
</dbReference>
<evidence type="ECO:0000256" key="10">
    <source>
        <dbReference type="ARBA" id="ARBA00023306"/>
    </source>
</evidence>
<dbReference type="GO" id="GO:0060090">
    <property type="term" value="F:molecular adaptor activity"/>
    <property type="evidence" value="ECO:0007669"/>
    <property type="project" value="TreeGrafter"/>
</dbReference>
<dbReference type="GO" id="GO:0051301">
    <property type="term" value="P:cell division"/>
    <property type="evidence" value="ECO:0007669"/>
    <property type="project" value="UniProtKB-KW"/>
</dbReference>
<dbReference type="OrthoDB" id="26401at2759"/>
<reference evidence="15" key="3">
    <citation type="submission" date="2016-03" db="UniProtKB">
        <authorList>
            <consortium name="EnsemblProtists"/>
        </authorList>
    </citation>
    <scope>IDENTIFICATION</scope>
</reference>
<reference evidence="16" key="2">
    <citation type="submission" date="2012-11" db="EMBL/GenBank/DDBJ databases">
        <authorList>
            <person name="Kuo A."/>
            <person name="Curtis B.A."/>
            <person name="Tanifuji G."/>
            <person name="Burki F."/>
            <person name="Gruber A."/>
            <person name="Irimia M."/>
            <person name="Maruyama S."/>
            <person name="Arias M.C."/>
            <person name="Ball S.G."/>
            <person name="Gile G.H."/>
            <person name="Hirakawa Y."/>
            <person name="Hopkins J.F."/>
            <person name="Rensing S.A."/>
            <person name="Schmutz J."/>
            <person name="Symeonidi A."/>
            <person name="Elias M."/>
            <person name="Eveleigh R.J."/>
            <person name="Herman E.K."/>
            <person name="Klute M.J."/>
            <person name="Nakayama T."/>
            <person name="Obornik M."/>
            <person name="Reyes-Prieto A."/>
            <person name="Armbrust E.V."/>
            <person name="Aves S.J."/>
            <person name="Beiko R.G."/>
            <person name="Coutinho P."/>
            <person name="Dacks J.B."/>
            <person name="Durnford D.G."/>
            <person name="Fast N.M."/>
            <person name="Green B.R."/>
            <person name="Grisdale C."/>
            <person name="Hempe F."/>
            <person name="Henrissat B."/>
            <person name="Hoppner M.P."/>
            <person name="Ishida K.-I."/>
            <person name="Kim E."/>
            <person name="Koreny L."/>
            <person name="Kroth P.G."/>
            <person name="Liu Y."/>
            <person name="Malik S.-B."/>
            <person name="Maier U.G."/>
            <person name="McRose D."/>
            <person name="Mock T."/>
            <person name="Neilson J.A."/>
            <person name="Onodera N.T."/>
            <person name="Poole A.M."/>
            <person name="Pritham E.J."/>
            <person name="Richards T.A."/>
            <person name="Rocap G."/>
            <person name="Roy S.W."/>
            <person name="Sarai C."/>
            <person name="Schaack S."/>
            <person name="Shirato S."/>
            <person name="Slamovits C.H."/>
            <person name="Spencer D.F."/>
            <person name="Suzuki S."/>
            <person name="Worden A.Z."/>
            <person name="Zauner S."/>
            <person name="Barry K."/>
            <person name="Bell C."/>
            <person name="Bharti A.K."/>
            <person name="Crow J.A."/>
            <person name="Grimwood J."/>
            <person name="Kramer R."/>
            <person name="Lindquist E."/>
            <person name="Lucas S."/>
            <person name="Salamov A."/>
            <person name="McFadden G.I."/>
            <person name="Lane C.E."/>
            <person name="Keeling P.J."/>
            <person name="Gray M.W."/>
            <person name="Grigoriev I.V."/>
            <person name="Archibald J.M."/>
        </authorList>
    </citation>
    <scope>NUCLEOTIDE SEQUENCE</scope>
    <source>
        <strain evidence="16">CCMP2712</strain>
    </source>
</reference>
<keyword evidence="8" id="KW-0833">Ubl conjugation pathway</keyword>
<dbReference type="EMBL" id="JH993089">
    <property type="protein sequence ID" value="EKX35535.1"/>
    <property type="molecule type" value="Genomic_DNA"/>
</dbReference>
<dbReference type="FunFam" id="1.25.10.10:FF:000211">
    <property type="entry name" value="Anaphase-promoting complex subunit 1"/>
    <property type="match status" value="1"/>
</dbReference>
<dbReference type="Gene3D" id="1.25.10.10">
    <property type="entry name" value="Leucine-rich Repeat Variant"/>
    <property type="match status" value="1"/>
</dbReference>
<feature type="region of interest" description="Disordered" evidence="11">
    <location>
        <begin position="814"/>
        <end position="836"/>
    </location>
</feature>
<dbReference type="OMA" id="CEWIESQ"/>
<dbReference type="eggNOG" id="KOG1858">
    <property type="taxonomic scope" value="Eukaryota"/>
</dbReference>
<dbReference type="InterPro" id="IPR049255">
    <property type="entry name" value="Apc1_N"/>
</dbReference>
<dbReference type="Pfam" id="PF12859">
    <property type="entry name" value="ANAPC1"/>
    <property type="match status" value="1"/>
</dbReference>
<evidence type="ECO:0000256" key="5">
    <source>
        <dbReference type="ARBA" id="ARBA00022618"/>
    </source>
</evidence>
<dbReference type="InterPro" id="IPR011989">
    <property type="entry name" value="ARM-like"/>
</dbReference>
<evidence type="ECO:0000313" key="16">
    <source>
        <dbReference type="Proteomes" id="UP000011087"/>
    </source>
</evidence>
<evidence type="ECO:0000259" key="13">
    <source>
        <dbReference type="Pfam" id="PF20518"/>
    </source>
</evidence>
<protein>
    <recommendedName>
        <fullName evidence="4">Anaphase-promoting complex subunit 1</fullName>
    </recommendedName>
</protein>
<evidence type="ECO:0000313" key="14">
    <source>
        <dbReference type="EMBL" id="EKX35535.1"/>
    </source>
</evidence>
<feature type="domain" description="Anaphase-promoting complex subunit 1 N-terminal" evidence="12">
    <location>
        <begin position="44"/>
        <end position="151"/>
    </location>
</feature>
<evidence type="ECO:0000256" key="6">
    <source>
        <dbReference type="ARBA" id="ARBA00022737"/>
    </source>
</evidence>
<evidence type="ECO:0000256" key="4">
    <source>
        <dbReference type="ARBA" id="ARBA00016070"/>
    </source>
</evidence>
<proteinExistence type="inferred from homology"/>
<keyword evidence="16" id="KW-1185">Reference proteome</keyword>
<feature type="domain" description="Anaphase-promoting complex subunit 1 middle" evidence="13">
    <location>
        <begin position="578"/>
        <end position="735"/>
    </location>
</feature>
<dbReference type="GO" id="GO:0007091">
    <property type="term" value="P:metaphase/anaphase transition of mitotic cell cycle"/>
    <property type="evidence" value="ECO:0007669"/>
    <property type="project" value="TreeGrafter"/>
</dbReference>
<dbReference type="EnsemblProtists" id="EKX35535">
    <property type="protein sequence ID" value="EKX35535"/>
    <property type="gene ID" value="GUITHDRAFT_118345"/>
</dbReference>
<evidence type="ECO:0000256" key="2">
    <source>
        <dbReference type="ARBA" id="ARBA00004906"/>
    </source>
</evidence>
<evidence type="ECO:0000256" key="8">
    <source>
        <dbReference type="ARBA" id="ARBA00022786"/>
    </source>
</evidence>
<dbReference type="STRING" id="905079.L1II90"/>
<dbReference type="GO" id="GO:0031145">
    <property type="term" value="P:anaphase-promoting complex-dependent catabolic process"/>
    <property type="evidence" value="ECO:0007669"/>
    <property type="project" value="TreeGrafter"/>
</dbReference>
<dbReference type="KEGG" id="gtt:GUITHDRAFT_118345"/>
<dbReference type="PANTHER" id="PTHR12827:SF3">
    <property type="entry name" value="ANAPHASE-PROMOTING COMPLEX SUBUNIT 1"/>
    <property type="match status" value="1"/>
</dbReference>
<dbReference type="Pfam" id="PF20518">
    <property type="entry name" value="Apc1_MidN"/>
    <property type="match status" value="2"/>
</dbReference>
<comment type="pathway">
    <text evidence="2">Protein modification; protein ubiquitination.</text>
</comment>
<keyword evidence="6" id="KW-0677">Repeat</keyword>
<evidence type="ECO:0000256" key="3">
    <source>
        <dbReference type="ARBA" id="ARBA00010547"/>
    </source>
</evidence>
<keyword evidence="5" id="KW-0132">Cell division</keyword>